<dbReference type="OrthoDB" id="3250044at2759"/>
<reference evidence="1 2" key="1">
    <citation type="submission" date="2014-04" db="EMBL/GenBank/DDBJ databases">
        <authorList>
            <consortium name="DOE Joint Genome Institute"/>
            <person name="Kuo A."/>
            <person name="Gay G."/>
            <person name="Dore J."/>
            <person name="Kohler A."/>
            <person name="Nagy L.G."/>
            <person name="Floudas D."/>
            <person name="Copeland A."/>
            <person name="Barry K.W."/>
            <person name="Cichocki N."/>
            <person name="Veneault-Fourrey C."/>
            <person name="LaButti K."/>
            <person name="Lindquist E.A."/>
            <person name="Lipzen A."/>
            <person name="Lundell T."/>
            <person name="Morin E."/>
            <person name="Murat C."/>
            <person name="Sun H."/>
            <person name="Tunlid A."/>
            <person name="Henrissat B."/>
            <person name="Grigoriev I.V."/>
            <person name="Hibbett D.S."/>
            <person name="Martin F."/>
            <person name="Nordberg H.P."/>
            <person name="Cantor M.N."/>
            <person name="Hua S.X."/>
        </authorList>
    </citation>
    <scope>NUCLEOTIDE SEQUENCE [LARGE SCALE GENOMIC DNA]</scope>
    <source>
        <strain evidence="2">h7</strain>
    </source>
</reference>
<evidence type="ECO:0000313" key="1">
    <source>
        <dbReference type="EMBL" id="KIM36327.1"/>
    </source>
</evidence>
<name>A0A0C2Y5J5_HEBCY</name>
<evidence type="ECO:0008006" key="3">
    <source>
        <dbReference type="Google" id="ProtNLM"/>
    </source>
</evidence>
<dbReference type="EMBL" id="KN831806">
    <property type="protein sequence ID" value="KIM36327.1"/>
    <property type="molecule type" value="Genomic_DNA"/>
</dbReference>
<dbReference type="HOGENOM" id="CLU_1165951_0_0_1"/>
<protein>
    <recommendedName>
        <fullName evidence="3">Aminoglycoside phosphotransferase domain-containing protein</fullName>
    </recommendedName>
</protein>
<reference evidence="2" key="2">
    <citation type="submission" date="2015-01" db="EMBL/GenBank/DDBJ databases">
        <title>Evolutionary Origins and Diversification of the Mycorrhizal Mutualists.</title>
        <authorList>
            <consortium name="DOE Joint Genome Institute"/>
            <consortium name="Mycorrhizal Genomics Consortium"/>
            <person name="Kohler A."/>
            <person name="Kuo A."/>
            <person name="Nagy L.G."/>
            <person name="Floudas D."/>
            <person name="Copeland A."/>
            <person name="Barry K.W."/>
            <person name="Cichocki N."/>
            <person name="Veneault-Fourrey C."/>
            <person name="LaButti K."/>
            <person name="Lindquist E.A."/>
            <person name="Lipzen A."/>
            <person name="Lundell T."/>
            <person name="Morin E."/>
            <person name="Murat C."/>
            <person name="Riley R."/>
            <person name="Ohm R."/>
            <person name="Sun H."/>
            <person name="Tunlid A."/>
            <person name="Henrissat B."/>
            <person name="Grigoriev I.V."/>
            <person name="Hibbett D.S."/>
            <person name="Martin F."/>
        </authorList>
    </citation>
    <scope>NUCLEOTIDE SEQUENCE [LARGE SCALE GENOMIC DNA]</scope>
    <source>
        <strain evidence="2">h7</strain>
    </source>
</reference>
<gene>
    <name evidence="1" type="ORF">M413DRAFT_31747</name>
</gene>
<keyword evidence="2" id="KW-1185">Reference proteome</keyword>
<accession>A0A0C2Y5J5</accession>
<dbReference type="Proteomes" id="UP000053424">
    <property type="component" value="Unassembled WGS sequence"/>
</dbReference>
<evidence type="ECO:0000313" key="2">
    <source>
        <dbReference type="Proteomes" id="UP000053424"/>
    </source>
</evidence>
<organism evidence="1 2">
    <name type="scientific">Hebeloma cylindrosporum</name>
    <dbReference type="NCBI Taxonomy" id="76867"/>
    <lineage>
        <taxon>Eukaryota</taxon>
        <taxon>Fungi</taxon>
        <taxon>Dikarya</taxon>
        <taxon>Basidiomycota</taxon>
        <taxon>Agaricomycotina</taxon>
        <taxon>Agaricomycetes</taxon>
        <taxon>Agaricomycetidae</taxon>
        <taxon>Agaricales</taxon>
        <taxon>Agaricineae</taxon>
        <taxon>Hymenogastraceae</taxon>
        <taxon>Hebeloma</taxon>
    </lineage>
</organism>
<proteinExistence type="predicted"/>
<dbReference type="STRING" id="686832.A0A0C2Y5J5"/>
<sequence length="238" mass="26488">MASPESDFGFLPHDNLSLPPQDHIMAMCRKAKLAMRRGAKHDDPDLRGIPLSSLPGGPIVAWVKFAADVTIYEALTQDWVAKELQAMSVNNLRVPRLYAFFSSTPTTDRVYDWVIGHIVMEYFDAPDCTEEDVNPVAEAVQTLISIRGPSSAPGHIGGGPVLDSFFVFDMLSPFIYKSVKELHPLRVITFSESSWRSREIRWGGFLRCSFTRESPSGTAVGESNILKNLCHVKFMGPE</sequence>
<dbReference type="AlphaFoldDB" id="A0A0C2Y5J5"/>